<dbReference type="OrthoDB" id="9801056at2"/>
<dbReference type="CDD" id="cd07007">
    <property type="entry name" value="cupin_CapF-like_C"/>
    <property type="match status" value="1"/>
</dbReference>
<evidence type="ECO:0000313" key="4">
    <source>
        <dbReference type="Proteomes" id="UP000217065"/>
    </source>
</evidence>
<name>A0A264W039_9BACL</name>
<evidence type="ECO:0000313" key="3">
    <source>
        <dbReference type="EMBL" id="OZS76959.1"/>
    </source>
</evidence>
<dbReference type="RefSeq" id="WP_094944447.1">
    <property type="nucleotide sequence ID" value="NZ_NOKQ01000315.1"/>
</dbReference>
<dbReference type="InterPro" id="IPR014710">
    <property type="entry name" value="RmlC-like_jellyroll"/>
</dbReference>
<dbReference type="PANTHER" id="PTHR43245">
    <property type="entry name" value="BIFUNCTIONAL POLYMYXIN RESISTANCE PROTEIN ARNA"/>
    <property type="match status" value="1"/>
</dbReference>
<accession>A0A264W039</accession>
<sequence>MKILVTGAKGFIAKNLIAELRNQNCGEILECSKETNAALLEKFCKEVDFVFHLAGVNRPKDHSEFMDGNYEFTNTLLKFLSKYKNTCPILLSSSTQAKLNNEYGVSKKASEDLLINYNKETGAKTLIYRLPNVFGKWSKPNYNSAIATFCHNIARDLPIQVNDPNVELTLVYIDDVVNEFIKCLDGMDTLYREVPVVHKKKLGEIVDLIYSFKTSRENRSVPKLDDPFEKKLYSTYLSFLPEDQFSYELKMNVDQRGSFTEFIKTMDRGQVSINISKPGITKGNHWHHTKNEKFLVVSGSGVIRFRKPDEDKVIEYFVSGEKLEVVDIPVGYTHNIENLGESDMVTVMWVNEPFDPENPDTYFLEV</sequence>
<protein>
    <submittedName>
        <fullName evidence="3">Capsular biosynthesis protein</fullName>
    </submittedName>
</protein>
<dbReference type="InterPro" id="IPR001509">
    <property type="entry name" value="Epimerase_deHydtase"/>
</dbReference>
<reference evidence="3 4" key="1">
    <citation type="submission" date="2017-07" db="EMBL/GenBank/DDBJ databases">
        <title>Tetzosporium hominis gen.nov. sp.nov.</title>
        <authorList>
            <person name="Tetz G."/>
            <person name="Tetz V."/>
        </authorList>
    </citation>
    <scope>NUCLEOTIDE SEQUENCE [LARGE SCALE GENOMIC DNA]</scope>
    <source>
        <strain evidence="3 4">VT-49</strain>
    </source>
</reference>
<proteinExistence type="predicted"/>
<dbReference type="SUPFAM" id="SSF51182">
    <property type="entry name" value="RmlC-like cupins"/>
    <property type="match status" value="1"/>
</dbReference>
<dbReference type="SUPFAM" id="SSF51735">
    <property type="entry name" value="NAD(P)-binding Rossmann-fold domains"/>
    <property type="match status" value="1"/>
</dbReference>
<dbReference type="PANTHER" id="PTHR43245:SF55">
    <property type="entry name" value="NAD(P)-BINDING DOMAIN-CONTAINING PROTEIN"/>
    <property type="match status" value="1"/>
</dbReference>
<evidence type="ECO:0000259" key="1">
    <source>
        <dbReference type="Pfam" id="PF01370"/>
    </source>
</evidence>
<evidence type="ECO:0000259" key="2">
    <source>
        <dbReference type="Pfam" id="PF14667"/>
    </source>
</evidence>
<dbReference type="Pfam" id="PF01370">
    <property type="entry name" value="Epimerase"/>
    <property type="match status" value="1"/>
</dbReference>
<dbReference type="Pfam" id="PF14667">
    <property type="entry name" value="Polysacc_synt_C"/>
    <property type="match status" value="1"/>
</dbReference>
<dbReference type="Gene3D" id="2.60.120.10">
    <property type="entry name" value="Jelly Rolls"/>
    <property type="match status" value="1"/>
</dbReference>
<feature type="domain" description="NAD-dependent epimerase/dehydratase" evidence="1">
    <location>
        <begin position="3"/>
        <end position="185"/>
    </location>
</feature>
<dbReference type="CDD" id="cd05261">
    <property type="entry name" value="CAPF_like_SDR_e"/>
    <property type="match status" value="1"/>
</dbReference>
<dbReference type="InterPro" id="IPR011051">
    <property type="entry name" value="RmlC_Cupin_sf"/>
</dbReference>
<dbReference type="Proteomes" id="UP000217065">
    <property type="component" value="Unassembled WGS sequence"/>
</dbReference>
<dbReference type="InterPro" id="IPR050177">
    <property type="entry name" value="Lipid_A_modif_metabolic_enz"/>
</dbReference>
<organism evidence="3 4">
    <name type="scientific">Tetzosporium hominis</name>
    <dbReference type="NCBI Taxonomy" id="2020506"/>
    <lineage>
        <taxon>Bacteria</taxon>
        <taxon>Bacillati</taxon>
        <taxon>Bacillota</taxon>
        <taxon>Bacilli</taxon>
        <taxon>Bacillales</taxon>
        <taxon>Caryophanaceae</taxon>
        <taxon>Tetzosporium</taxon>
    </lineage>
</organism>
<dbReference type="InterPro" id="IPR029303">
    <property type="entry name" value="CapF_C"/>
</dbReference>
<comment type="caution">
    <text evidence="3">The sequence shown here is derived from an EMBL/GenBank/DDBJ whole genome shotgun (WGS) entry which is preliminary data.</text>
</comment>
<dbReference type="Gene3D" id="3.40.50.720">
    <property type="entry name" value="NAD(P)-binding Rossmann-like Domain"/>
    <property type="match status" value="1"/>
</dbReference>
<dbReference type="InterPro" id="IPR036291">
    <property type="entry name" value="NAD(P)-bd_dom_sf"/>
</dbReference>
<dbReference type="AlphaFoldDB" id="A0A264W039"/>
<gene>
    <name evidence="3" type="ORF">CF394_14000</name>
</gene>
<feature type="domain" description="Capsular polysaccharide assembling protein CapF C-terminal" evidence="2">
    <location>
        <begin position="253"/>
        <end position="362"/>
    </location>
</feature>
<keyword evidence="4" id="KW-1185">Reference proteome</keyword>
<dbReference type="EMBL" id="NOKQ01000315">
    <property type="protein sequence ID" value="OZS76959.1"/>
    <property type="molecule type" value="Genomic_DNA"/>
</dbReference>